<keyword evidence="8" id="KW-1185">Reference proteome</keyword>
<dbReference type="InterPro" id="IPR011444">
    <property type="entry name" value="DUF1549"/>
</dbReference>
<evidence type="ECO:0000256" key="3">
    <source>
        <dbReference type="ARBA" id="ARBA00023004"/>
    </source>
</evidence>
<evidence type="ECO:0000256" key="5">
    <source>
        <dbReference type="SAM" id="Phobius"/>
    </source>
</evidence>
<evidence type="ECO:0000259" key="6">
    <source>
        <dbReference type="PROSITE" id="PS51007"/>
    </source>
</evidence>
<dbReference type="Pfam" id="PF07587">
    <property type="entry name" value="PSD1"/>
    <property type="match status" value="1"/>
</dbReference>
<dbReference type="OrthoDB" id="1450284at2"/>
<proteinExistence type="predicted"/>
<dbReference type="GO" id="GO:0020037">
    <property type="term" value="F:heme binding"/>
    <property type="evidence" value="ECO:0007669"/>
    <property type="project" value="InterPro"/>
</dbReference>
<dbReference type="PROSITE" id="PS51007">
    <property type="entry name" value="CYTC"/>
    <property type="match status" value="1"/>
</dbReference>
<dbReference type="InterPro" id="IPR036909">
    <property type="entry name" value="Cyt_c-like_dom_sf"/>
</dbReference>
<dbReference type="InterPro" id="IPR022655">
    <property type="entry name" value="DUF1553"/>
</dbReference>
<dbReference type="InterPro" id="IPR009056">
    <property type="entry name" value="Cyt_c-like_dom"/>
</dbReference>
<dbReference type="Gene3D" id="1.10.760.10">
    <property type="entry name" value="Cytochrome c-like domain"/>
    <property type="match status" value="1"/>
</dbReference>
<dbReference type="Pfam" id="PF07635">
    <property type="entry name" value="PSCyt1"/>
    <property type="match status" value="1"/>
</dbReference>
<evidence type="ECO:0000313" key="8">
    <source>
        <dbReference type="Proteomes" id="UP000249873"/>
    </source>
</evidence>
<keyword evidence="5" id="KW-0472">Membrane</keyword>
<dbReference type="GO" id="GO:0009055">
    <property type="term" value="F:electron transfer activity"/>
    <property type="evidence" value="ECO:0007669"/>
    <property type="project" value="InterPro"/>
</dbReference>
<dbReference type="Proteomes" id="UP000249873">
    <property type="component" value="Chromosome"/>
</dbReference>
<dbReference type="EMBL" id="CP029480">
    <property type="protein sequence ID" value="AWW00911.1"/>
    <property type="molecule type" value="Genomic_DNA"/>
</dbReference>
<dbReference type="Pfam" id="PF09990">
    <property type="entry name" value="DUF2231"/>
    <property type="match status" value="1"/>
</dbReference>
<dbReference type="PANTHER" id="PTHR35889">
    <property type="entry name" value="CYCLOINULO-OLIGOSACCHARIDE FRUCTANOTRANSFERASE-RELATED"/>
    <property type="match status" value="1"/>
</dbReference>
<gene>
    <name evidence="7" type="ORF">DJ013_13625</name>
</gene>
<accession>A0A2Z4GHY0</accession>
<dbReference type="KEGG" id="als:DJ013_13625"/>
<sequence length="804" mass="90639">MLNFILLFLKESAQSSEPFWLFSFLGRLHPMLVHFPISLLILAALFELLSLRNFNSKLRPSINLILTLGAASAIFSAAFGLLLAQNESLDGDVLFLHQWAGITTSVLAIVLLILLHQIQRKSQLKFILPYRVVLLLSVIGVSIAGHFGASMTHGETYLTEVLPGQNANYSSSDGNYDLIAFQADTLSEANQLKLTNEVRAIFAHNCYKCHGSAKQKGELRLDEKAFVFEGGESGKVIIPGNAKKSDLYQRITLPKGHDDVMPSKGKTLTGKEIALIELWINKGAIWPDGALQSSIFRVAELAPRNPALPVKSENLSNPIDLWVNEYFTKNEIPWAQPVDDRTYLRRIYLDIIGLIPSNVDLTSFMADTRPNKREIWVQKLLESNDSYAQHWLTFWNDALRNDYTGTGYITGGRYNLTDWLYKSLRQNKPYNAFVKELLNPDDASKGFIAGIQWRGTVNASQRTEMQAAQNVGQVLLGLNLKCASCHDSFVSDWKLEDAYAFANIFSEKPLEMNRCEIPMGKFAPTRLLWPSLGEIDGTANRAEKLKQLSEKMVQPANGRLYRTIVNRVWKQMLGRGVVEPVDEMDNEPWSQDLLDWLAVDFVNKGYDVKKLIYLISTSKVYQMPSQSFENSGLLVDDAYKFKGTTRKRMTAEQFSDAVSQLFAPVFKVDQVKYEPFELVAYLPAEKKARASLVQNNPFLTALGRPNREVVSTSRDSQGNLLQALEMTNGELLNQTLKEGAKNWKERYPDSNTLISEMFNQALARNPSQKELAIAKESLGTKPSIESIQDFMWSVVLLPEFQIVY</sequence>
<dbReference type="InterPro" id="IPR019251">
    <property type="entry name" value="DUF2231_TM"/>
</dbReference>
<dbReference type="InterPro" id="IPR011429">
    <property type="entry name" value="Cyt_c_Planctomycete-type"/>
</dbReference>
<feature type="domain" description="Cytochrome c" evidence="6">
    <location>
        <begin position="193"/>
        <end position="284"/>
    </location>
</feature>
<dbReference type="RefSeq" id="WP_111374277.1">
    <property type="nucleotide sequence ID" value="NZ_CP029480.1"/>
</dbReference>
<feature type="transmembrane region" description="Helical" evidence="5">
    <location>
        <begin position="31"/>
        <end position="50"/>
    </location>
</feature>
<keyword evidence="2 4" id="KW-0479">Metal-binding</keyword>
<keyword evidence="5" id="KW-0812">Transmembrane</keyword>
<feature type="transmembrane region" description="Helical" evidence="5">
    <location>
        <begin position="128"/>
        <end position="149"/>
    </location>
</feature>
<dbReference type="Pfam" id="PF07583">
    <property type="entry name" value="PSCyt2"/>
    <property type="match status" value="1"/>
</dbReference>
<evidence type="ECO:0000256" key="4">
    <source>
        <dbReference type="PROSITE-ProRule" id="PRU00433"/>
    </source>
</evidence>
<name>A0A2Z4GHY0_9BACT</name>
<keyword evidence="5" id="KW-1133">Transmembrane helix</keyword>
<keyword evidence="1 4" id="KW-0349">Heme</keyword>
<dbReference type="AlphaFoldDB" id="A0A2Z4GHY0"/>
<dbReference type="PANTHER" id="PTHR35889:SF3">
    <property type="entry name" value="F-BOX DOMAIN-CONTAINING PROTEIN"/>
    <property type="match status" value="1"/>
</dbReference>
<evidence type="ECO:0000256" key="1">
    <source>
        <dbReference type="ARBA" id="ARBA00022617"/>
    </source>
</evidence>
<feature type="transmembrane region" description="Helical" evidence="5">
    <location>
        <begin position="62"/>
        <end position="84"/>
    </location>
</feature>
<evidence type="ECO:0000313" key="7">
    <source>
        <dbReference type="EMBL" id="AWW00911.1"/>
    </source>
</evidence>
<feature type="transmembrane region" description="Helical" evidence="5">
    <location>
        <begin position="96"/>
        <end position="116"/>
    </location>
</feature>
<dbReference type="GO" id="GO:0046872">
    <property type="term" value="F:metal ion binding"/>
    <property type="evidence" value="ECO:0007669"/>
    <property type="project" value="UniProtKB-KW"/>
</dbReference>
<dbReference type="SUPFAM" id="SSF46626">
    <property type="entry name" value="Cytochrome c"/>
    <property type="match status" value="1"/>
</dbReference>
<evidence type="ECO:0000256" key="2">
    <source>
        <dbReference type="ARBA" id="ARBA00022723"/>
    </source>
</evidence>
<keyword evidence="3 4" id="KW-0408">Iron</keyword>
<organism evidence="7 8">
    <name type="scientific">Arcticibacterium luteifluviistationis</name>
    <dbReference type="NCBI Taxonomy" id="1784714"/>
    <lineage>
        <taxon>Bacteria</taxon>
        <taxon>Pseudomonadati</taxon>
        <taxon>Bacteroidota</taxon>
        <taxon>Cytophagia</taxon>
        <taxon>Cytophagales</taxon>
        <taxon>Leadbetterellaceae</taxon>
        <taxon>Arcticibacterium</taxon>
    </lineage>
</organism>
<protein>
    <recommendedName>
        <fullName evidence="6">Cytochrome c domain-containing protein</fullName>
    </recommendedName>
</protein>
<reference evidence="7 8" key="1">
    <citation type="submission" date="2018-05" db="EMBL/GenBank/DDBJ databases">
        <title>Complete genome sequence of Arcticibacterium luteifluviistationis SM1504T, a cytophagaceae bacterium isolated from Arctic surface seawater.</title>
        <authorList>
            <person name="Li Y."/>
            <person name="Qin Q.-L."/>
        </authorList>
    </citation>
    <scope>NUCLEOTIDE SEQUENCE [LARGE SCALE GENOMIC DNA]</scope>
    <source>
        <strain evidence="7 8">SM1504</strain>
    </source>
</reference>